<dbReference type="GO" id="GO:0005737">
    <property type="term" value="C:cytoplasm"/>
    <property type="evidence" value="ECO:0007669"/>
    <property type="project" value="InterPro"/>
</dbReference>
<dbReference type="EMBL" id="LDXT01000035">
    <property type="protein sequence ID" value="KRT56614.1"/>
    <property type="molecule type" value="Genomic_DNA"/>
</dbReference>
<evidence type="ECO:0000256" key="2">
    <source>
        <dbReference type="ARBA" id="ARBA00039140"/>
    </source>
</evidence>
<keyword evidence="9" id="KW-1185">Reference proteome</keyword>
<evidence type="ECO:0000256" key="1">
    <source>
        <dbReference type="ARBA" id="ARBA00022801"/>
    </source>
</evidence>
<dbReference type="Gene3D" id="3.40.50.180">
    <property type="entry name" value="Methylesterase CheB, C-terminal domain"/>
    <property type="match status" value="1"/>
</dbReference>
<accession>A0A0T5Z1Z7</accession>
<comment type="caution">
    <text evidence="4">Lacks conserved residue(s) required for the propagation of feature annotation.</text>
</comment>
<evidence type="ECO:0000256" key="4">
    <source>
        <dbReference type="PROSITE-ProRule" id="PRU00050"/>
    </source>
</evidence>
<dbReference type="Proteomes" id="UP000051634">
    <property type="component" value="Unassembled WGS sequence"/>
</dbReference>
<feature type="domain" description="CheB-type methylesterase" evidence="5">
    <location>
        <begin position="1"/>
        <end position="53"/>
    </location>
</feature>
<dbReference type="PROSITE" id="PS50122">
    <property type="entry name" value="CHEB"/>
    <property type="match status" value="1"/>
</dbReference>
<proteinExistence type="predicted"/>
<protein>
    <recommendedName>
        <fullName evidence="2">protein-glutamate methylesterase</fullName>
        <ecNumber evidence="2">3.1.1.61</ecNumber>
    </recommendedName>
</protein>
<dbReference type="EMBL" id="LMXI01000545">
    <property type="protein sequence ID" value="KRT57411.1"/>
    <property type="molecule type" value="Genomic_DNA"/>
</dbReference>
<dbReference type="Proteomes" id="UP000051276">
    <property type="component" value="Unassembled WGS sequence"/>
</dbReference>
<organism evidence="6 9">
    <name type="scientific">endosymbiont of Ridgeia piscesae</name>
    <dbReference type="NCBI Taxonomy" id="54398"/>
    <lineage>
        <taxon>Bacteria</taxon>
        <taxon>Pseudomonadati</taxon>
        <taxon>Pseudomonadota</taxon>
        <taxon>Gammaproteobacteria</taxon>
        <taxon>sulfur-oxidizing symbionts</taxon>
    </lineage>
</organism>
<dbReference type="GO" id="GO:0008984">
    <property type="term" value="F:protein-glutamate methylesterase activity"/>
    <property type="evidence" value="ECO:0007669"/>
    <property type="project" value="UniProtKB-EC"/>
</dbReference>
<dbReference type="STRING" id="54398.Ga0074115_1625"/>
<keyword evidence="1" id="KW-0378">Hydrolase</keyword>
<dbReference type="GO" id="GO:0006935">
    <property type="term" value="P:chemotaxis"/>
    <property type="evidence" value="ECO:0007669"/>
    <property type="project" value="InterPro"/>
</dbReference>
<reference evidence="8 9" key="1">
    <citation type="submission" date="2015-11" db="EMBL/GenBank/DDBJ databases">
        <title>The genome of Candidatus Endoriftia persephone in Ridgeia piscesae and population structure of the North Eastern Pacific vestimentiferan symbionts.</title>
        <authorList>
            <person name="Perez M."/>
            <person name="Juniper K.S."/>
        </authorList>
    </citation>
    <scope>NUCLEOTIDE SEQUENCE [LARGE SCALE GENOMIC DNA]</scope>
    <source>
        <strain evidence="7">Ind10</strain>
        <strain evidence="6">Ind11</strain>
    </source>
</reference>
<evidence type="ECO:0000313" key="7">
    <source>
        <dbReference type="EMBL" id="KRT57411.1"/>
    </source>
</evidence>
<comment type="catalytic activity">
    <reaction evidence="3">
        <text>[protein]-L-glutamate 5-O-methyl ester + H2O = L-glutamyl-[protein] + methanol + H(+)</text>
        <dbReference type="Rhea" id="RHEA:23236"/>
        <dbReference type="Rhea" id="RHEA-COMP:10208"/>
        <dbReference type="Rhea" id="RHEA-COMP:10311"/>
        <dbReference type="ChEBI" id="CHEBI:15377"/>
        <dbReference type="ChEBI" id="CHEBI:15378"/>
        <dbReference type="ChEBI" id="CHEBI:17790"/>
        <dbReference type="ChEBI" id="CHEBI:29973"/>
        <dbReference type="ChEBI" id="CHEBI:82795"/>
        <dbReference type="EC" id="3.1.1.61"/>
    </reaction>
</comment>
<dbReference type="InterPro" id="IPR000673">
    <property type="entry name" value="Sig_transdc_resp-reg_Me-estase"/>
</dbReference>
<evidence type="ECO:0000259" key="5">
    <source>
        <dbReference type="PROSITE" id="PS50122"/>
    </source>
</evidence>
<dbReference type="GO" id="GO:0000156">
    <property type="term" value="F:phosphorelay response regulator activity"/>
    <property type="evidence" value="ECO:0007669"/>
    <property type="project" value="InterPro"/>
</dbReference>
<dbReference type="InterPro" id="IPR035909">
    <property type="entry name" value="CheB_C"/>
</dbReference>
<evidence type="ECO:0000313" key="6">
    <source>
        <dbReference type="EMBL" id="KRT56614.1"/>
    </source>
</evidence>
<sequence length="53" mass="5790">MGEMRQAGAPTIAQDEKSSVVWGMPGEAVKRGYVEAVLPLQKIGMRLTELCKQ</sequence>
<dbReference type="Pfam" id="PF01339">
    <property type="entry name" value="CheB_methylest"/>
    <property type="match status" value="1"/>
</dbReference>
<gene>
    <name evidence="6" type="ORF">Ga0074115_1625</name>
    <name evidence="7" type="ORF">Ga0076813_11495</name>
</gene>
<dbReference type="PANTHER" id="PTHR42872:SF6">
    <property type="entry name" value="PROTEIN-GLUTAMATE METHYLESTERASE_PROTEIN-GLUTAMINE GLUTAMINASE"/>
    <property type="match status" value="1"/>
</dbReference>
<dbReference type="AlphaFoldDB" id="A0A0T5Z1Z7"/>
<evidence type="ECO:0000313" key="9">
    <source>
        <dbReference type="Proteomes" id="UP000051634"/>
    </source>
</evidence>
<evidence type="ECO:0000256" key="3">
    <source>
        <dbReference type="ARBA" id="ARBA00048267"/>
    </source>
</evidence>
<dbReference type="SUPFAM" id="SSF52738">
    <property type="entry name" value="Methylesterase CheB, C-terminal domain"/>
    <property type="match status" value="1"/>
</dbReference>
<dbReference type="PANTHER" id="PTHR42872">
    <property type="entry name" value="PROTEIN-GLUTAMATE METHYLESTERASE/PROTEIN-GLUTAMINE GLUTAMINASE"/>
    <property type="match status" value="1"/>
</dbReference>
<evidence type="ECO:0000313" key="8">
    <source>
        <dbReference type="Proteomes" id="UP000051276"/>
    </source>
</evidence>
<dbReference type="PATRIC" id="fig|54398.3.peg.3185"/>
<name>A0A0T5Z1Z7_9GAMM</name>
<comment type="caution">
    <text evidence="6">The sequence shown here is derived from an EMBL/GenBank/DDBJ whole genome shotgun (WGS) entry which is preliminary data.</text>
</comment>
<dbReference type="EC" id="3.1.1.61" evidence="2"/>